<dbReference type="Proteomes" id="UP001239445">
    <property type="component" value="Unassembled WGS sequence"/>
</dbReference>
<dbReference type="PANTHER" id="PTHR33112:SF1">
    <property type="entry name" value="HETEROKARYON INCOMPATIBILITY DOMAIN-CONTAINING PROTEIN"/>
    <property type="match status" value="1"/>
</dbReference>
<proteinExistence type="predicted"/>
<keyword evidence="3" id="KW-1185">Reference proteome</keyword>
<protein>
    <submittedName>
        <fullName evidence="2">Heterokaryon incompatibility protein-domain-containing protein</fullName>
    </submittedName>
</protein>
<feature type="domain" description="Heterokaryon incompatibility" evidence="1">
    <location>
        <begin position="178"/>
        <end position="307"/>
    </location>
</feature>
<reference evidence="2" key="1">
    <citation type="submission" date="2023-06" db="EMBL/GenBank/DDBJ databases">
        <title>Genome-scale phylogeny and comparative genomics of the fungal order Sordariales.</title>
        <authorList>
            <consortium name="Lawrence Berkeley National Laboratory"/>
            <person name="Hensen N."/>
            <person name="Bonometti L."/>
            <person name="Westerberg I."/>
            <person name="Brannstrom I.O."/>
            <person name="Guillou S."/>
            <person name="Cros-Aarteil S."/>
            <person name="Calhoun S."/>
            <person name="Haridas S."/>
            <person name="Kuo A."/>
            <person name="Mondo S."/>
            <person name="Pangilinan J."/>
            <person name="Riley R."/>
            <person name="Labutti K."/>
            <person name="Andreopoulos B."/>
            <person name="Lipzen A."/>
            <person name="Chen C."/>
            <person name="Yanf M."/>
            <person name="Daum C."/>
            <person name="Ng V."/>
            <person name="Clum A."/>
            <person name="Steindorff A."/>
            <person name="Ohm R."/>
            <person name="Martin F."/>
            <person name="Silar P."/>
            <person name="Natvig D."/>
            <person name="Lalanne C."/>
            <person name="Gautier V."/>
            <person name="Ament-Velasquez S.L."/>
            <person name="Kruys A."/>
            <person name="Hutchinson M.I."/>
            <person name="Powell A.J."/>
            <person name="Barry K."/>
            <person name="Miller A.N."/>
            <person name="Grigoriev I.V."/>
            <person name="Debuchy R."/>
            <person name="Gladieux P."/>
            <person name="Thoren M.H."/>
            <person name="Johannesson H."/>
        </authorList>
    </citation>
    <scope>NUCLEOTIDE SEQUENCE</scope>
    <source>
        <strain evidence="2">PSN4</strain>
    </source>
</reference>
<dbReference type="PANTHER" id="PTHR33112">
    <property type="entry name" value="DOMAIN PROTEIN, PUTATIVE-RELATED"/>
    <property type="match status" value="1"/>
</dbReference>
<accession>A0AAJ0BH28</accession>
<sequence length="681" mass="75907">MDTLCESCRTIDWTALSRRHEYTLNKPRTLTASHDELRASTCKACRAIATIKPNSLDGQDCVLTSAFLPLSAASTRVRHELCVTVAVGSPPSTKIKNMEHGCLAVLPTADIGSESVTSGAQRVHPHVTSLDYVKKLVSVCEQHHIETCRPPERSSQLGIFLIDCATRAVIPAPEDCEYLALSYVWGNSATYATCDTFPPAVSDAMKVTTDLGYRYLWVDRYCIDQDDEEFKHKMIAGMGQIYAGAILTIVAASGNSADHGLCGISRPRNPQQHEVQIGDTTLIQIFPHGSVTLASTSWATRGWTYQEGYLSRRRLFFTDQQTLFVCNGAYVAECARSLESMAVTSAYGNRRLRHLIPTDFSERFPTHDRAAVLLSQIEEYSKRTLSYSTDSLRAFLGILIHYNKPKGELGPIKHLWGVPIYRRMTPWNMPEPHLALGWRHEAPAVRRAAFPSWSWTGWEGAVHFSGAPILLVSNDKSKISVRERDGAEVHLSRVIYQGLAYHEEEDGRLLYIAADIVPLSFRQIVLSEDQQTSSTTILFPDDGFRITRPRTGGRLAIFDLDDTTALGLVPYLDDQDDSVESLEEGMPGLVLYTNMQRQMRPVCILMLKEVGAGRFERIGIIVLHHGHERIFSDRMSQNLPMVYMDKTTGAVLDHVEAAGELAVEGSKLCLAKARRQFICLA</sequence>
<organism evidence="2 3">
    <name type="scientific">Echria macrotheca</name>
    <dbReference type="NCBI Taxonomy" id="438768"/>
    <lineage>
        <taxon>Eukaryota</taxon>
        <taxon>Fungi</taxon>
        <taxon>Dikarya</taxon>
        <taxon>Ascomycota</taxon>
        <taxon>Pezizomycotina</taxon>
        <taxon>Sordariomycetes</taxon>
        <taxon>Sordariomycetidae</taxon>
        <taxon>Sordariales</taxon>
        <taxon>Schizotheciaceae</taxon>
        <taxon>Echria</taxon>
    </lineage>
</organism>
<gene>
    <name evidence="2" type="ORF">QBC47DRAFT_373711</name>
</gene>
<evidence type="ECO:0000259" key="1">
    <source>
        <dbReference type="Pfam" id="PF06985"/>
    </source>
</evidence>
<dbReference type="AlphaFoldDB" id="A0AAJ0BH28"/>
<comment type="caution">
    <text evidence="2">The sequence shown here is derived from an EMBL/GenBank/DDBJ whole genome shotgun (WGS) entry which is preliminary data.</text>
</comment>
<evidence type="ECO:0000313" key="3">
    <source>
        <dbReference type="Proteomes" id="UP001239445"/>
    </source>
</evidence>
<dbReference type="EMBL" id="MU839829">
    <property type="protein sequence ID" value="KAK1758101.1"/>
    <property type="molecule type" value="Genomic_DNA"/>
</dbReference>
<name>A0AAJ0BH28_9PEZI</name>
<evidence type="ECO:0000313" key="2">
    <source>
        <dbReference type="EMBL" id="KAK1758101.1"/>
    </source>
</evidence>
<dbReference type="Pfam" id="PF06985">
    <property type="entry name" value="HET"/>
    <property type="match status" value="1"/>
</dbReference>
<dbReference type="InterPro" id="IPR010730">
    <property type="entry name" value="HET"/>
</dbReference>